<gene>
    <name evidence="3" type="ORF">QP027_07990</name>
</gene>
<dbReference type="Gene3D" id="1.10.530.10">
    <property type="match status" value="1"/>
</dbReference>
<feature type="transmembrane region" description="Helical" evidence="1">
    <location>
        <begin position="12"/>
        <end position="33"/>
    </location>
</feature>
<dbReference type="Proteomes" id="UP001225598">
    <property type="component" value="Chromosome"/>
</dbReference>
<keyword evidence="1" id="KW-0812">Transmembrane</keyword>
<name>A0ABY8VC99_9CORY</name>
<keyword evidence="3" id="KW-0328">Glycosyltransferase</keyword>
<reference evidence="3 4" key="1">
    <citation type="submission" date="2023-05" db="EMBL/GenBank/DDBJ databases">
        <title>Corynebacterium suedekumii sp. nov. and Corynebacterium breve sp. nov. isolated from raw cow's milk.</title>
        <authorList>
            <person name="Baer M.K."/>
            <person name="Mehl L."/>
            <person name="Hellmuth R."/>
            <person name="Marke G."/>
            <person name="Lipski A."/>
        </authorList>
    </citation>
    <scope>NUCLEOTIDE SEQUENCE [LARGE SCALE GENOMIC DNA]</scope>
    <source>
        <strain evidence="3 4">R4</strain>
    </source>
</reference>
<keyword evidence="1" id="KW-1133">Transmembrane helix</keyword>
<dbReference type="GO" id="GO:0016757">
    <property type="term" value="F:glycosyltransferase activity"/>
    <property type="evidence" value="ECO:0007669"/>
    <property type="project" value="UniProtKB-KW"/>
</dbReference>
<keyword evidence="4" id="KW-1185">Reference proteome</keyword>
<keyword evidence="3" id="KW-0808">Transferase</keyword>
<dbReference type="Pfam" id="PF13406">
    <property type="entry name" value="SLT_2"/>
    <property type="match status" value="1"/>
</dbReference>
<evidence type="ECO:0000259" key="2">
    <source>
        <dbReference type="Pfam" id="PF13406"/>
    </source>
</evidence>
<organism evidence="3 4">
    <name type="scientific">Corynebacterium breve</name>
    <dbReference type="NCBI Taxonomy" id="3049799"/>
    <lineage>
        <taxon>Bacteria</taxon>
        <taxon>Bacillati</taxon>
        <taxon>Actinomycetota</taxon>
        <taxon>Actinomycetes</taxon>
        <taxon>Mycobacteriales</taxon>
        <taxon>Corynebacteriaceae</taxon>
        <taxon>Corynebacterium</taxon>
    </lineage>
</organism>
<evidence type="ECO:0000313" key="3">
    <source>
        <dbReference type="EMBL" id="WIM67064.1"/>
    </source>
</evidence>
<sequence length="266" mass="28538">MTSPRRAAGCGIAAITAVVLAIILVIAIVAWALSAFAPAIVPRNLQPVPEDVPPAVAEAPPLIDVHGPGRTSDQLAQWAQPIADATYIDPQAVRAYGNAELIARDAWPECNLAWNTLAGIGWVETRHGTYTGRTWDQGKLDDEGLAEPPIIGVPLDGSPGFAHIPDTDNGEWDGDSEYDRAMGPMQFIPESWRRYGRDANGDNDPDPQQIDDAALTAANLLCADGRDLSTPEGWRDAVFAYNQSNDYLLKVRDAAGAYAMGQPAVR</sequence>
<dbReference type="EC" id="2.4.-.-" evidence="3"/>
<dbReference type="InterPro" id="IPR043426">
    <property type="entry name" value="MltB-like"/>
</dbReference>
<dbReference type="InterPro" id="IPR031304">
    <property type="entry name" value="SLT_2"/>
</dbReference>
<dbReference type="SUPFAM" id="SSF53955">
    <property type="entry name" value="Lysozyme-like"/>
    <property type="match status" value="1"/>
</dbReference>
<dbReference type="PANTHER" id="PTHR30163:SF8">
    <property type="entry name" value="LYTIC MUREIN TRANSGLYCOSYLASE"/>
    <property type="match status" value="1"/>
</dbReference>
<dbReference type="RefSeq" id="WP_284823884.1">
    <property type="nucleotide sequence ID" value="NZ_CP126969.1"/>
</dbReference>
<feature type="domain" description="Transglycosylase SLT" evidence="2">
    <location>
        <begin position="181"/>
        <end position="225"/>
    </location>
</feature>
<dbReference type="CDD" id="cd13399">
    <property type="entry name" value="Slt35-like"/>
    <property type="match status" value="1"/>
</dbReference>
<evidence type="ECO:0000313" key="4">
    <source>
        <dbReference type="Proteomes" id="UP001225598"/>
    </source>
</evidence>
<proteinExistence type="predicted"/>
<dbReference type="InterPro" id="IPR023346">
    <property type="entry name" value="Lysozyme-like_dom_sf"/>
</dbReference>
<accession>A0ABY8VC99</accession>
<protein>
    <submittedName>
        <fullName evidence="3">Lytic murein transglycosylase</fullName>
        <ecNumber evidence="3">2.4.-.-</ecNumber>
    </submittedName>
</protein>
<evidence type="ECO:0000256" key="1">
    <source>
        <dbReference type="SAM" id="Phobius"/>
    </source>
</evidence>
<dbReference type="PANTHER" id="PTHR30163">
    <property type="entry name" value="MEMBRANE-BOUND LYTIC MUREIN TRANSGLYCOSYLASE B"/>
    <property type="match status" value="1"/>
</dbReference>
<dbReference type="Gene3D" id="1.10.8.350">
    <property type="entry name" value="Bacterial muramidase"/>
    <property type="match status" value="1"/>
</dbReference>
<dbReference type="EMBL" id="CP126969">
    <property type="protein sequence ID" value="WIM67064.1"/>
    <property type="molecule type" value="Genomic_DNA"/>
</dbReference>
<keyword evidence="1" id="KW-0472">Membrane</keyword>